<gene>
    <name evidence="1" type="ORF">ACH49Z_19635</name>
</gene>
<comment type="caution">
    <text evidence="1">The sequence shown here is derived from an EMBL/GenBank/DDBJ whole genome shotgun (WGS) entry which is preliminary data.</text>
</comment>
<name>A0ABW7VZR5_9NOCA</name>
<organism evidence="1 2">
    <name type="scientific">Nocardia testacea</name>
    <dbReference type="NCBI Taxonomy" id="248551"/>
    <lineage>
        <taxon>Bacteria</taxon>
        <taxon>Bacillati</taxon>
        <taxon>Actinomycetota</taxon>
        <taxon>Actinomycetes</taxon>
        <taxon>Mycobacteriales</taxon>
        <taxon>Nocardiaceae</taxon>
        <taxon>Nocardia</taxon>
    </lineage>
</organism>
<dbReference type="Pfam" id="PF10824">
    <property type="entry name" value="T7SS_ESX_EspC"/>
    <property type="match status" value="1"/>
</dbReference>
<protein>
    <submittedName>
        <fullName evidence="1">Type VII secretion target</fullName>
    </submittedName>
</protein>
<dbReference type="Proteomes" id="UP001611494">
    <property type="component" value="Unassembled WGS sequence"/>
</dbReference>
<dbReference type="RefSeq" id="WP_397063556.1">
    <property type="nucleotide sequence ID" value="NZ_JBIRYL010000005.1"/>
</dbReference>
<reference evidence="1 2" key="1">
    <citation type="submission" date="2024-10" db="EMBL/GenBank/DDBJ databases">
        <title>The Natural Products Discovery Center: Release of the First 8490 Sequenced Strains for Exploring Actinobacteria Biosynthetic Diversity.</title>
        <authorList>
            <person name="Kalkreuter E."/>
            <person name="Kautsar S.A."/>
            <person name="Yang D."/>
            <person name="Bader C.D."/>
            <person name="Teijaro C.N."/>
            <person name="Fluegel L."/>
            <person name="Davis C.M."/>
            <person name="Simpson J.R."/>
            <person name="Lauterbach L."/>
            <person name="Steele A.D."/>
            <person name="Gui C."/>
            <person name="Meng S."/>
            <person name="Li G."/>
            <person name="Viehrig K."/>
            <person name="Ye F."/>
            <person name="Su P."/>
            <person name="Kiefer A.F."/>
            <person name="Nichols A."/>
            <person name="Cepeda A.J."/>
            <person name="Yan W."/>
            <person name="Fan B."/>
            <person name="Jiang Y."/>
            <person name="Adhikari A."/>
            <person name="Zheng C.-J."/>
            <person name="Schuster L."/>
            <person name="Cowan T.M."/>
            <person name="Smanski M.J."/>
            <person name="Chevrette M.G."/>
            <person name="De Carvalho L.P.S."/>
            <person name="Shen B."/>
        </authorList>
    </citation>
    <scope>NUCLEOTIDE SEQUENCE [LARGE SCALE GENOMIC DNA]</scope>
    <source>
        <strain evidence="1 2">NPDC019377</strain>
    </source>
</reference>
<dbReference type="InterPro" id="IPR022536">
    <property type="entry name" value="EspC"/>
</dbReference>
<evidence type="ECO:0000313" key="2">
    <source>
        <dbReference type="Proteomes" id="UP001611494"/>
    </source>
</evidence>
<accession>A0ABW7VZR5</accession>
<dbReference type="EMBL" id="JBIRYL010000005">
    <property type="protein sequence ID" value="MFI2232061.1"/>
    <property type="molecule type" value="Genomic_DNA"/>
</dbReference>
<evidence type="ECO:0000313" key="1">
    <source>
        <dbReference type="EMBL" id="MFI2232061.1"/>
    </source>
</evidence>
<proteinExistence type="predicted"/>
<sequence>MTDKPDSVSVDPEEVRKHADRVEALMGGLGQCLEAANYLAAADDGYGAWLQPLMAWLFEDNHQSNIELLRAVAERAAQVPEKLKATATSFEDADGSFATTLQGLQAAIGESA</sequence>
<keyword evidence="2" id="KW-1185">Reference proteome</keyword>